<comment type="caution">
    <text evidence="2">The sequence shown here is derived from an EMBL/GenBank/DDBJ whole genome shotgun (WGS) entry which is preliminary data.</text>
</comment>
<reference evidence="2 3" key="1">
    <citation type="submission" date="2016-06" db="EMBL/GenBank/DDBJ databases">
        <authorList>
            <person name="Kjaerup R.B."/>
            <person name="Dalgaard T.S."/>
            <person name="Juul-Madsen H.R."/>
        </authorList>
    </citation>
    <scope>NUCLEOTIDE SEQUENCE [LARGE SCALE GENOMIC DNA]</scope>
    <source>
        <strain evidence="2 3">Pb300</strain>
    </source>
</reference>
<organism evidence="2 3">
    <name type="scientific">Paracoccidioides brasiliensis</name>
    <dbReference type="NCBI Taxonomy" id="121759"/>
    <lineage>
        <taxon>Eukaryota</taxon>
        <taxon>Fungi</taxon>
        <taxon>Dikarya</taxon>
        <taxon>Ascomycota</taxon>
        <taxon>Pezizomycotina</taxon>
        <taxon>Eurotiomycetes</taxon>
        <taxon>Eurotiomycetidae</taxon>
        <taxon>Onygenales</taxon>
        <taxon>Ajellomycetaceae</taxon>
        <taxon>Paracoccidioides</taxon>
    </lineage>
</organism>
<proteinExistence type="predicted"/>
<feature type="region of interest" description="Disordered" evidence="1">
    <location>
        <begin position="159"/>
        <end position="190"/>
    </location>
</feature>
<protein>
    <submittedName>
        <fullName evidence="2">Uncharacterized protein</fullName>
    </submittedName>
</protein>
<feature type="compositionally biased region" description="Low complexity" evidence="1">
    <location>
        <begin position="282"/>
        <end position="295"/>
    </location>
</feature>
<name>A0A1D2JJZ0_PARBR</name>
<evidence type="ECO:0000313" key="3">
    <source>
        <dbReference type="Proteomes" id="UP000242814"/>
    </source>
</evidence>
<dbReference type="AlphaFoldDB" id="A0A1D2JJZ0"/>
<evidence type="ECO:0000313" key="2">
    <source>
        <dbReference type="EMBL" id="ODH39163.1"/>
    </source>
</evidence>
<sequence length="352" mass="36990">MPTTTFSTSNQQQQQQQEQFHSPTTSSSTATTVTPPSSPPESNDPSTALFAYLSTPSTSFTSPLEDLHTSILGYLQRSGWTERVRGLALELLRAGHCDRFEEVVDTVVALASSSEDVSLLSLAKGRKRKRKERMKARAKARIVEDGASAIGAGMAAKGIGENSDLVDEQTEDGDGVDTTEEEDSAGGDAFPDIRIPQFVVVEGVKMLHEALHEVFVVEGGDAETDSTPTAPTTGGNDSGIGSGETSDQQEASSSSSAAAAVTTTSNTTSSSSQSGIFNTNGTTTSSKKLSPPSLKTDSKSGKSKFTVKNKLQENGDGRPEKRVKKAPEVFDLASLPALPTPQGRVFSSSAPP</sequence>
<dbReference type="Proteomes" id="UP000242814">
    <property type="component" value="Unassembled WGS sequence"/>
</dbReference>
<feature type="region of interest" description="Disordered" evidence="1">
    <location>
        <begin position="221"/>
        <end position="323"/>
    </location>
</feature>
<dbReference type="EMBL" id="LZYO01000056">
    <property type="protein sequence ID" value="ODH39163.1"/>
    <property type="molecule type" value="Genomic_DNA"/>
</dbReference>
<gene>
    <name evidence="2" type="ORF">ACO22_02013</name>
</gene>
<dbReference type="VEuPathDB" id="FungiDB:PADG_05684"/>
<feature type="region of interest" description="Disordered" evidence="1">
    <location>
        <begin position="1"/>
        <end position="46"/>
    </location>
</feature>
<accession>A0A1D2JJZ0</accession>
<dbReference type="VEuPathDB" id="FungiDB:PABG_05023"/>
<feature type="compositionally biased region" description="Low complexity" evidence="1">
    <location>
        <begin position="11"/>
        <end position="46"/>
    </location>
</feature>
<feature type="compositionally biased region" description="Basic and acidic residues" evidence="1">
    <location>
        <begin position="310"/>
        <end position="323"/>
    </location>
</feature>
<feature type="compositionally biased region" description="Acidic residues" evidence="1">
    <location>
        <begin position="164"/>
        <end position="185"/>
    </location>
</feature>
<feature type="compositionally biased region" description="Polar residues" evidence="1">
    <location>
        <begin position="225"/>
        <end position="235"/>
    </location>
</feature>
<evidence type="ECO:0000256" key="1">
    <source>
        <dbReference type="SAM" id="MobiDB-lite"/>
    </source>
</evidence>
<feature type="compositionally biased region" description="Low complexity" evidence="1">
    <location>
        <begin position="251"/>
        <end position="274"/>
    </location>
</feature>
<feature type="compositionally biased region" description="Polar residues" evidence="1">
    <location>
        <begin position="1"/>
        <end position="10"/>
    </location>
</feature>